<evidence type="ECO:0000256" key="5">
    <source>
        <dbReference type="ARBA" id="ARBA00022614"/>
    </source>
</evidence>
<dbReference type="SUPFAM" id="SSF81415">
    <property type="entry name" value="Mitochondrial cytochrome c oxidase subunit VIc"/>
    <property type="match status" value="1"/>
</dbReference>
<dbReference type="Gene3D" id="3.80.10.10">
    <property type="entry name" value="Ribonuclease Inhibitor"/>
    <property type="match status" value="1"/>
</dbReference>
<dbReference type="PANTHER" id="PTHR46545:SF1">
    <property type="entry name" value="LEUCINE-RICH REPEAT-CONTAINING PROTEIN 51"/>
    <property type="match status" value="1"/>
</dbReference>
<evidence type="ECO:0000256" key="12">
    <source>
        <dbReference type="SAM" id="Phobius"/>
    </source>
</evidence>
<comment type="subcellular location">
    <subcellularLocation>
        <location evidence="2">Cytoplasm</location>
    </subcellularLocation>
    <subcellularLocation>
        <location evidence="1">Mitochondrion inner membrane</location>
    </subcellularLocation>
</comment>
<keyword evidence="5" id="KW-0433">Leucine-rich repeat</keyword>
<keyword evidence="6 12" id="KW-0812">Transmembrane</keyword>
<sequence>MNTNNANVNFTSDYKRNEQEEMLIAPPLDFSFKKATNVNELVNQQPQTIRTVKAPIRTSKDRFATSTIWLSNNLLTSMEGFENFCKTVLEDPTFLSWLDLSFNEINEIGDDITKFPNLKILYLHGNNISNINNVLKLRKLCNMRVLTLHGNPIETLPYYRGSALLWIIIIYLYKMSAECKQLPKPKLRNLLLGKMKIAFVGMAISGTLTTLCYKIFVGDARKKRYEEFYKKYDAEAKLKIMCDSGYMHSCGNNPIIYE</sequence>
<dbReference type="PANTHER" id="PTHR46545">
    <property type="entry name" value="LEUCINE-RICH REPEAT-CONTAINING PROTEIN 51"/>
    <property type="match status" value="1"/>
</dbReference>
<organism evidence="13 14">
    <name type="scientific">Vespula vulgaris</name>
    <name type="common">Yellow jacket</name>
    <name type="synonym">Wasp</name>
    <dbReference type="NCBI Taxonomy" id="7454"/>
    <lineage>
        <taxon>Eukaryota</taxon>
        <taxon>Metazoa</taxon>
        <taxon>Ecdysozoa</taxon>
        <taxon>Arthropoda</taxon>
        <taxon>Hexapoda</taxon>
        <taxon>Insecta</taxon>
        <taxon>Pterygota</taxon>
        <taxon>Neoptera</taxon>
        <taxon>Endopterygota</taxon>
        <taxon>Hymenoptera</taxon>
        <taxon>Apocrita</taxon>
        <taxon>Aculeata</taxon>
        <taxon>Vespoidea</taxon>
        <taxon>Vespidae</taxon>
        <taxon>Vespinae</taxon>
        <taxon>Vespula</taxon>
    </lineage>
</organism>
<keyword evidence="11 12" id="KW-0472">Membrane</keyword>
<gene>
    <name evidence="13" type="ORF">HZH66_014744</name>
</gene>
<keyword evidence="10" id="KW-0496">Mitochondrion</keyword>
<proteinExistence type="predicted"/>
<dbReference type="Gene3D" id="4.10.93.10">
    <property type="entry name" value="Mitochondrial cytochrome c oxidase subunit VIc/VIIs"/>
    <property type="match status" value="1"/>
</dbReference>
<name>A0A834IZL1_VESVU</name>
<evidence type="ECO:0000256" key="7">
    <source>
        <dbReference type="ARBA" id="ARBA00022737"/>
    </source>
</evidence>
<keyword evidence="8" id="KW-0999">Mitochondrion inner membrane</keyword>
<dbReference type="InterPro" id="IPR037169">
    <property type="entry name" value="Cytochrome_c_oxidase_VIc_sf"/>
</dbReference>
<feature type="transmembrane region" description="Helical" evidence="12">
    <location>
        <begin position="197"/>
        <end position="216"/>
    </location>
</feature>
<keyword evidence="7" id="KW-0677">Repeat</keyword>
<dbReference type="GO" id="GO:0005743">
    <property type="term" value="C:mitochondrial inner membrane"/>
    <property type="evidence" value="ECO:0007669"/>
    <property type="project" value="UniProtKB-SubCell"/>
</dbReference>
<dbReference type="InterPro" id="IPR001611">
    <property type="entry name" value="Leu-rich_rpt"/>
</dbReference>
<dbReference type="Proteomes" id="UP000614350">
    <property type="component" value="Unassembled WGS sequence"/>
</dbReference>
<evidence type="ECO:0000256" key="2">
    <source>
        <dbReference type="ARBA" id="ARBA00004496"/>
    </source>
</evidence>
<keyword evidence="4" id="KW-0963">Cytoplasm</keyword>
<accession>A0A834IZL1</accession>
<comment type="caution">
    <text evidence="13">The sequence shown here is derived from an EMBL/GenBank/DDBJ whole genome shotgun (WGS) entry which is preliminary data.</text>
</comment>
<evidence type="ECO:0000256" key="3">
    <source>
        <dbReference type="ARBA" id="ARBA00014223"/>
    </source>
</evidence>
<evidence type="ECO:0000256" key="4">
    <source>
        <dbReference type="ARBA" id="ARBA00022490"/>
    </source>
</evidence>
<evidence type="ECO:0000313" key="14">
    <source>
        <dbReference type="Proteomes" id="UP000614350"/>
    </source>
</evidence>
<dbReference type="EMBL" id="JACSEA010000023">
    <property type="protein sequence ID" value="KAF7379373.1"/>
    <property type="molecule type" value="Genomic_DNA"/>
</dbReference>
<evidence type="ECO:0000256" key="9">
    <source>
        <dbReference type="ARBA" id="ARBA00022989"/>
    </source>
</evidence>
<evidence type="ECO:0000256" key="10">
    <source>
        <dbReference type="ARBA" id="ARBA00023128"/>
    </source>
</evidence>
<feature type="transmembrane region" description="Helical" evidence="12">
    <location>
        <begin position="158"/>
        <end position="176"/>
    </location>
</feature>
<dbReference type="SUPFAM" id="SSF52075">
    <property type="entry name" value="Outer arm dynein light chain 1"/>
    <property type="match status" value="1"/>
</dbReference>
<dbReference type="InterPro" id="IPR034884">
    <property type="entry name" value="Cytochrome_c_oxidase_VIc/VIIs"/>
</dbReference>
<dbReference type="AlphaFoldDB" id="A0A834IZL1"/>
<dbReference type="PROSITE" id="PS51450">
    <property type="entry name" value="LRR"/>
    <property type="match status" value="1"/>
</dbReference>
<dbReference type="Pfam" id="PF13855">
    <property type="entry name" value="LRR_8"/>
    <property type="match status" value="1"/>
</dbReference>
<evidence type="ECO:0000256" key="1">
    <source>
        <dbReference type="ARBA" id="ARBA00004273"/>
    </source>
</evidence>
<dbReference type="InterPro" id="IPR032675">
    <property type="entry name" value="LRR_dom_sf"/>
</dbReference>
<evidence type="ECO:0000313" key="13">
    <source>
        <dbReference type="EMBL" id="KAF7379373.1"/>
    </source>
</evidence>
<evidence type="ECO:0000256" key="8">
    <source>
        <dbReference type="ARBA" id="ARBA00022792"/>
    </source>
</evidence>
<protein>
    <recommendedName>
        <fullName evidence="3">Leucine-rich repeat-containing protein 51</fullName>
    </recommendedName>
</protein>
<reference evidence="13" key="1">
    <citation type="journal article" date="2020" name="G3 (Bethesda)">
        <title>High-Quality Assemblies for Three Invasive Social Wasps from the &lt;i&gt;Vespula&lt;/i&gt; Genus.</title>
        <authorList>
            <person name="Harrop T.W.R."/>
            <person name="Guhlin J."/>
            <person name="McLaughlin G.M."/>
            <person name="Permina E."/>
            <person name="Stockwell P."/>
            <person name="Gilligan J."/>
            <person name="Le Lec M.F."/>
            <person name="Gruber M.A.M."/>
            <person name="Quinn O."/>
            <person name="Lovegrove M."/>
            <person name="Duncan E.J."/>
            <person name="Remnant E.J."/>
            <person name="Van Eeckhoven J."/>
            <person name="Graham B."/>
            <person name="Knapp R.A."/>
            <person name="Langford K.W."/>
            <person name="Kronenberg Z."/>
            <person name="Press M.O."/>
            <person name="Eacker S.M."/>
            <person name="Wilson-Rankin E.E."/>
            <person name="Purcell J."/>
            <person name="Lester P.J."/>
            <person name="Dearden P.K."/>
        </authorList>
    </citation>
    <scope>NUCLEOTIDE SEQUENCE</scope>
    <source>
        <strain evidence="13">Marl-1</strain>
    </source>
</reference>
<keyword evidence="14" id="KW-1185">Reference proteome</keyword>
<keyword evidence="9 12" id="KW-1133">Transmembrane helix</keyword>
<dbReference type="Pfam" id="PF02937">
    <property type="entry name" value="COX6C"/>
    <property type="match status" value="1"/>
</dbReference>
<evidence type="ECO:0000256" key="11">
    <source>
        <dbReference type="ARBA" id="ARBA00023136"/>
    </source>
</evidence>
<evidence type="ECO:0000256" key="6">
    <source>
        <dbReference type="ARBA" id="ARBA00022692"/>
    </source>
</evidence>